<keyword evidence="3" id="KW-1185">Reference proteome</keyword>
<evidence type="ECO:0000259" key="1">
    <source>
        <dbReference type="Pfam" id="PF13638"/>
    </source>
</evidence>
<dbReference type="GO" id="GO:0004540">
    <property type="term" value="F:RNA nuclease activity"/>
    <property type="evidence" value="ECO:0007669"/>
    <property type="project" value="UniProtKB-ARBA"/>
</dbReference>
<organism evidence="2 3">
    <name type="scientific">Ambrosiozyma monospora</name>
    <name type="common">Yeast</name>
    <name type="synonym">Endomycopsis monosporus</name>
    <dbReference type="NCBI Taxonomy" id="43982"/>
    <lineage>
        <taxon>Eukaryota</taxon>
        <taxon>Fungi</taxon>
        <taxon>Dikarya</taxon>
        <taxon>Ascomycota</taxon>
        <taxon>Saccharomycotina</taxon>
        <taxon>Pichiomycetes</taxon>
        <taxon>Pichiales</taxon>
        <taxon>Pichiaceae</taxon>
        <taxon>Ambrosiozyma</taxon>
    </lineage>
</organism>
<comment type="caution">
    <text evidence="2">The sequence shown here is derived from an EMBL/GenBank/DDBJ whole genome shotgun (WGS) entry which is preliminary data.</text>
</comment>
<evidence type="ECO:0000313" key="2">
    <source>
        <dbReference type="EMBL" id="GMG56308.1"/>
    </source>
</evidence>
<reference evidence="2" key="1">
    <citation type="submission" date="2023-04" db="EMBL/GenBank/DDBJ databases">
        <title>Ambrosiozyma monospora NBRC 1965.</title>
        <authorList>
            <person name="Ichikawa N."/>
            <person name="Sato H."/>
            <person name="Tonouchi N."/>
        </authorList>
    </citation>
    <scope>NUCLEOTIDE SEQUENCE</scope>
    <source>
        <strain evidence="2">NBRC 1965</strain>
    </source>
</reference>
<dbReference type="InterPro" id="IPR052626">
    <property type="entry name" value="SWT1_Regulator"/>
</dbReference>
<dbReference type="OrthoDB" id="2017974at2759"/>
<dbReference type="PANTHER" id="PTHR16161:SF0">
    <property type="entry name" value="TRANSCRIPTIONAL PROTEIN SWT1"/>
    <property type="match status" value="1"/>
</dbReference>
<dbReference type="Pfam" id="PF13638">
    <property type="entry name" value="PIN_4"/>
    <property type="match status" value="1"/>
</dbReference>
<dbReference type="InterPro" id="IPR029060">
    <property type="entry name" value="PIN-like_dom_sf"/>
</dbReference>
<accession>A0A9W6Z1U6</accession>
<dbReference type="SUPFAM" id="SSF88723">
    <property type="entry name" value="PIN domain-like"/>
    <property type="match status" value="1"/>
</dbReference>
<proteinExistence type="predicted"/>
<gene>
    <name evidence="2" type="ORF">Amon01_000837500</name>
</gene>
<dbReference type="GO" id="GO:0005634">
    <property type="term" value="C:nucleus"/>
    <property type="evidence" value="ECO:0007669"/>
    <property type="project" value="TreeGrafter"/>
</dbReference>
<evidence type="ECO:0000313" key="3">
    <source>
        <dbReference type="Proteomes" id="UP001165063"/>
    </source>
</evidence>
<dbReference type="AlphaFoldDB" id="A0A9W6Z1U6"/>
<protein>
    <submittedName>
        <fullName evidence="2">Unnamed protein product</fullName>
    </submittedName>
</protein>
<dbReference type="PANTHER" id="PTHR16161">
    <property type="entry name" value="TRANSCRIPTIONAL PROTEIN SWT1"/>
    <property type="match status" value="1"/>
</dbReference>
<name>A0A9W6Z1U6_AMBMO</name>
<sequence length="161" mass="18519">MSLLPSIHSPFGLEGPIAAHKIADDDMEDDFDVRYAEVADDAKPIFLVLDTNFAIDHLKLLDKLHKVSPKYKKVYQIVIPLTVVNELDGLKNDSYTRLATQARNAIDWYFALFHNSDPIVIGQQLSQRLERNLRGDDAILDCCLVQWRQEQENMEVIYLMM</sequence>
<dbReference type="EMBL" id="BSXU01007211">
    <property type="protein sequence ID" value="GMG56308.1"/>
    <property type="molecule type" value="Genomic_DNA"/>
</dbReference>
<feature type="domain" description="PIN" evidence="1">
    <location>
        <begin position="47"/>
        <end position="157"/>
    </location>
</feature>
<dbReference type="InterPro" id="IPR002716">
    <property type="entry name" value="PIN_dom"/>
</dbReference>
<dbReference type="Proteomes" id="UP001165063">
    <property type="component" value="Unassembled WGS sequence"/>
</dbReference>
<dbReference type="Gene3D" id="3.40.50.1010">
    <property type="entry name" value="5'-nuclease"/>
    <property type="match status" value="1"/>
</dbReference>